<comment type="caution">
    <text evidence="1">The sequence shown here is derived from an EMBL/GenBank/DDBJ whole genome shotgun (WGS) entry which is preliminary data.</text>
</comment>
<dbReference type="EMBL" id="JAHESE010000028">
    <property type="protein sequence ID" value="MBT1711008.1"/>
    <property type="molecule type" value="Genomic_DNA"/>
</dbReference>
<proteinExistence type="predicted"/>
<reference evidence="1 2" key="1">
    <citation type="submission" date="2021-05" db="EMBL/GenBank/DDBJ databases">
        <title>A Polyphasic approach of four new species of the genus Ohtaekwangia: Ohtaekwangia histidinii sp. nov., Ohtaekwangia cretensis sp. nov., Ohtaekwangia indiensis sp. nov., Ohtaekwangia reichenbachii sp. nov. from diverse environment.</title>
        <authorList>
            <person name="Octaviana S."/>
        </authorList>
    </citation>
    <scope>NUCLEOTIDE SEQUENCE [LARGE SCALE GENOMIC DNA]</scope>
    <source>
        <strain evidence="1 2">PWU5</strain>
    </source>
</reference>
<accession>A0AAP2E0U9</accession>
<sequence>MKIEELLLSLSDVVFVFDTELANLEHPYEEILQSFARISHGVFHPTNIQDDFDLKHTHGEVTFQLAGQKYRRRFDIDGDWVDPEFLTYVFGLAAELKLAGRFYALPGDGQVAHFIYLTPPQARLLKENYTLELE</sequence>
<keyword evidence="2" id="KW-1185">Reference proteome</keyword>
<protein>
    <submittedName>
        <fullName evidence="1">Uncharacterized protein</fullName>
    </submittedName>
</protein>
<name>A0AAP2E0U9_9BACT</name>
<organism evidence="1 2">
    <name type="scientific">Dawidia cretensis</name>
    <dbReference type="NCBI Taxonomy" id="2782350"/>
    <lineage>
        <taxon>Bacteria</taxon>
        <taxon>Pseudomonadati</taxon>
        <taxon>Bacteroidota</taxon>
        <taxon>Cytophagia</taxon>
        <taxon>Cytophagales</taxon>
        <taxon>Chryseotaleaceae</taxon>
        <taxon>Dawidia</taxon>
    </lineage>
</organism>
<evidence type="ECO:0000313" key="1">
    <source>
        <dbReference type="EMBL" id="MBT1711008.1"/>
    </source>
</evidence>
<evidence type="ECO:0000313" key="2">
    <source>
        <dbReference type="Proteomes" id="UP001319080"/>
    </source>
</evidence>
<dbReference type="AlphaFoldDB" id="A0AAP2E0U9"/>
<gene>
    <name evidence="1" type="ORF">KK062_22385</name>
</gene>
<dbReference type="Proteomes" id="UP001319080">
    <property type="component" value="Unassembled WGS sequence"/>
</dbReference>